<dbReference type="HAMAP" id="MF_02019">
    <property type="entry name" value="MurF"/>
    <property type="match status" value="1"/>
</dbReference>
<comment type="similarity">
    <text evidence="10">Belongs to the MurCDEF family. MurF subfamily.</text>
</comment>
<dbReference type="GO" id="GO:0071555">
    <property type="term" value="P:cell wall organization"/>
    <property type="evidence" value="ECO:0007669"/>
    <property type="project" value="UniProtKB-KW"/>
</dbReference>
<keyword evidence="9 10" id="KW-0961">Cell wall biogenesis/degradation</keyword>
<dbReference type="Gene3D" id="3.40.1190.10">
    <property type="entry name" value="Mur-like, catalytic domain"/>
    <property type="match status" value="1"/>
</dbReference>
<dbReference type="GO" id="GO:0047480">
    <property type="term" value="F:UDP-N-acetylmuramoyl-tripeptide-D-alanyl-D-alanine ligase activity"/>
    <property type="evidence" value="ECO:0007669"/>
    <property type="project" value="UniProtKB-UniRule"/>
</dbReference>
<dbReference type="InterPro" id="IPR004101">
    <property type="entry name" value="Mur_ligase_C"/>
</dbReference>
<dbReference type="EC" id="6.3.2.10" evidence="10 11"/>
<dbReference type="PANTHER" id="PTHR43024:SF1">
    <property type="entry name" value="UDP-N-ACETYLMURAMOYL-TRIPEPTIDE--D-ALANYL-D-ALANINE LIGASE"/>
    <property type="match status" value="1"/>
</dbReference>
<evidence type="ECO:0000256" key="3">
    <source>
        <dbReference type="ARBA" id="ARBA00022618"/>
    </source>
</evidence>
<evidence type="ECO:0000256" key="1">
    <source>
        <dbReference type="ARBA" id="ARBA00022490"/>
    </source>
</evidence>
<feature type="binding site" evidence="10">
    <location>
        <begin position="109"/>
        <end position="115"/>
    </location>
    <ligand>
        <name>ATP</name>
        <dbReference type="ChEBI" id="CHEBI:30616"/>
    </ligand>
</feature>
<dbReference type="InterPro" id="IPR036615">
    <property type="entry name" value="Mur_ligase_C_dom_sf"/>
</dbReference>
<evidence type="ECO:0000256" key="4">
    <source>
        <dbReference type="ARBA" id="ARBA00022741"/>
    </source>
</evidence>
<dbReference type="InterPro" id="IPR013221">
    <property type="entry name" value="Mur_ligase_cen"/>
</dbReference>
<accession>A0A7K1KSS0</accession>
<dbReference type="NCBIfam" id="TIGR01143">
    <property type="entry name" value="murF"/>
    <property type="match status" value="1"/>
</dbReference>
<comment type="function">
    <text evidence="10 11">Involved in cell wall formation. Catalyzes the final step in the synthesis of UDP-N-acetylmuramoyl-pentapeptide, the precursor of murein.</text>
</comment>
<proteinExistence type="inferred from homology"/>
<dbReference type="RefSeq" id="WP_312874238.1">
    <property type="nucleotide sequence ID" value="NZ_WOFH01000001.1"/>
</dbReference>
<evidence type="ECO:0000256" key="8">
    <source>
        <dbReference type="ARBA" id="ARBA00023306"/>
    </source>
</evidence>
<dbReference type="InterPro" id="IPR005863">
    <property type="entry name" value="UDP-N-AcMur_synth"/>
</dbReference>
<comment type="subcellular location">
    <subcellularLocation>
        <location evidence="10 11">Cytoplasm</location>
    </subcellularLocation>
</comment>
<evidence type="ECO:0000256" key="5">
    <source>
        <dbReference type="ARBA" id="ARBA00022840"/>
    </source>
</evidence>
<protein>
    <recommendedName>
        <fullName evidence="10 11">UDP-N-acetylmuramoyl-tripeptide--D-alanyl-D-alanine ligase</fullName>
        <ecNumber evidence="10 11">6.3.2.10</ecNumber>
    </recommendedName>
    <alternativeName>
        <fullName evidence="10">D-alanyl-D-alanine-adding enzyme</fullName>
    </alternativeName>
</protein>
<evidence type="ECO:0000259" key="14">
    <source>
        <dbReference type="Pfam" id="PF08245"/>
    </source>
</evidence>
<evidence type="ECO:0000313" key="15">
    <source>
        <dbReference type="EMBL" id="MUN35209.1"/>
    </source>
</evidence>
<dbReference type="Gene3D" id="3.90.190.20">
    <property type="entry name" value="Mur ligase, C-terminal domain"/>
    <property type="match status" value="1"/>
</dbReference>
<feature type="domain" description="Mur ligase N-terminal catalytic" evidence="12">
    <location>
        <begin position="31"/>
        <end position="81"/>
    </location>
</feature>
<dbReference type="InterPro" id="IPR000713">
    <property type="entry name" value="Mur_ligase_N"/>
</dbReference>
<dbReference type="GO" id="GO:0008360">
    <property type="term" value="P:regulation of cell shape"/>
    <property type="evidence" value="ECO:0007669"/>
    <property type="project" value="UniProtKB-KW"/>
</dbReference>
<evidence type="ECO:0000256" key="6">
    <source>
        <dbReference type="ARBA" id="ARBA00022960"/>
    </source>
</evidence>
<evidence type="ECO:0000313" key="16">
    <source>
        <dbReference type="Proteomes" id="UP000432015"/>
    </source>
</evidence>
<evidence type="ECO:0000259" key="13">
    <source>
        <dbReference type="Pfam" id="PF02875"/>
    </source>
</evidence>
<dbReference type="UniPathway" id="UPA00219"/>
<keyword evidence="3 10" id="KW-0132">Cell division</keyword>
<dbReference type="Pfam" id="PF08245">
    <property type="entry name" value="Mur_ligase_M"/>
    <property type="match status" value="1"/>
</dbReference>
<dbReference type="InterPro" id="IPR036565">
    <property type="entry name" value="Mur-like_cat_sf"/>
</dbReference>
<dbReference type="Gene3D" id="3.40.1390.10">
    <property type="entry name" value="MurE/MurF, N-terminal domain"/>
    <property type="match status" value="1"/>
</dbReference>
<dbReference type="GO" id="GO:0005524">
    <property type="term" value="F:ATP binding"/>
    <property type="evidence" value="ECO:0007669"/>
    <property type="project" value="UniProtKB-UniRule"/>
</dbReference>
<evidence type="ECO:0000256" key="2">
    <source>
        <dbReference type="ARBA" id="ARBA00022598"/>
    </source>
</evidence>
<keyword evidence="5 10" id="KW-0067">ATP-binding</keyword>
<dbReference type="PANTHER" id="PTHR43024">
    <property type="entry name" value="UDP-N-ACETYLMURAMOYL-TRIPEPTIDE--D-ALANYL-D-ALANINE LIGASE"/>
    <property type="match status" value="1"/>
</dbReference>
<organism evidence="15 16">
    <name type="scientific">Actinomadura litoris</name>
    <dbReference type="NCBI Taxonomy" id="2678616"/>
    <lineage>
        <taxon>Bacteria</taxon>
        <taxon>Bacillati</taxon>
        <taxon>Actinomycetota</taxon>
        <taxon>Actinomycetes</taxon>
        <taxon>Streptosporangiales</taxon>
        <taxon>Thermomonosporaceae</taxon>
        <taxon>Actinomadura</taxon>
    </lineage>
</organism>
<evidence type="ECO:0000256" key="9">
    <source>
        <dbReference type="ARBA" id="ARBA00023316"/>
    </source>
</evidence>
<reference evidence="15 16" key="1">
    <citation type="submission" date="2019-11" db="EMBL/GenBank/DDBJ databases">
        <authorList>
            <person name="Cao P."/>
        </authorList>
    </citation>
    <scope>NUCLEOTIDE SEQUENCE [LARGE SCALE GENOMIC DNA]</scope>
    <source>
        <strain evidence="15 16">NEAU-AAG5</strain>
    </source>
</reference>
<dbReference type="AlphaFoldDB" id="A0A7K1KSS0"/>
<comment type="caution">
    <text evidence="15">The sequence shown here is derived from an EMBL/GenBank/DDBJ whole genome shotgun (WGS) entry which is preliminary data.</text>
</comment>
<dbReference type="Pfam" id="PF02875">
    <property type="entry name" value="Mur_ligase_C"/>
    <property type="match status" value="1"/>
</dbReference>
<feature type="domain" description="Mur ligase C-terminal" evidence="13">
    <location>
        <begin position="320"/>
        <end position="446"/>
    </location>
</feature>
<dbReference type="GO" id="GO:0009252">
    <property type="term" value="P:peptidoglycan biosynthetic process"/>
    <property type="evidence" value="ECO:0007669"/>
    <property type="project" value="UniProtKB-UniRule"/>
</dbReference>
<evidence type="ECO:0000256" key="10">
    <source>
        <dbReference type="HAMAP-Rule" id="MF_02019"/>
    </source>
</evidence>
<dbReference type="GO" id="GO:0005737">
    <property type="term" value="C:cytoplasm"/>
    <property type="evidence" value="ECO:0007669"/>
    <property type="project" value="UniProtKB-SubCell"/>
</dbReference>
<evidence type="ECO:0000256" key="7">
    <source>
        <dbReference type="ARBA" id="ARBA00022984"/>
    </source>
</evidence>
<dbReference type="Pfam" id="PF01225">
    <property type="entry name" value="Mur_ligase"/>
    <property type="match status" value="1"/>
</dbReference>
<dbReference type="Proteomes" id="UP000432015">
    <property type="component" value="Unassembled WGS sequence"/>
</dbReference>
<dbReference type="InterPro" id="IPR035911">
    <property type="entry name" value="MurE/MurF_N"/>
</dbReference>
<evidence type="ECO:0000259" key="12">
    <source>
        <dbReference type="Pfam" id="PF01225"/>
    </source>
</evidence>
<keyword evidence="7 10" id="KW-0573">Peptidoglycan synthesis</keyword>
<evidence type="ECO:0000256" key="11">
    <source>
        <dbReference type="RuleBase" id="RU004136"/>
    </source>
</evidence>
<dbReference type="SUPFAM" id="SSF53244">
    <property type="entry name" value="MurD-like peptide ligases, peptide-binding domain"/>
    <property type="match status" value="1"/>
</dbReference>
<feature type="domain" description="Mur ligase central" evidence="14">
    <location>
        <begin position="107"/>
        <end position="297"/>
    </location>
</feature>
<keyword evidence="2 10" id="KW-0436">Ligase</keyword>
<keyword evidence="8 10" id="KW-0131">Cell cycle</keyword>
<dbReference type="GO" id="GO:0051301">
    <property type="term" value="P:cell division"/>
    <property type="evidence" value="ECO:0007669"/>
    <property type="project" value="UniProtKB-KW"/>
</dbReference>
<name>A0A7K1KSS0_9ACTN</name>
<dbReference type="SUPFAM" id="SSF53623">
    <property type="entry name" value="MurD-like peptide ligases, catalytic domain"/>
    <property type="match status" value="1"/>
</dbReference>
<dbReference type="EMBL" id="WOFH01000001">
    <property type="protein sequence ID" value="MUN35209.1"/>
    <property type="molecule type" value="Genomic_DNA"/>
</dbReference>
<gene>
    <name evidence="10 15" type="primary">murF</name>
    <name evidence="15" type="ORF">GNZ18_01110</name>
</gene>
<keyword evidence="16" id="KW-1185">Reference proteome</keyword>
<keyword evidence="1 10" id="KW-0963">Cytoplasm</keyword>
<keyword evidence="4 10" id="KW-0547">Nucleotide-binding</keyword>
<dbReference type="SUPFAM" id="SSF63418">
    <property type="entry name" value="MurE/MurF N-terminal domain"/>
    <property type="match status" value="1"/>
</dbReference>
<sequence length="462" mass="46891">MIPLTLHEIALAVGGTVHGAPAPGPTVTGPVVIDVRDVTPGALFVAVAGERGDGHDLAARAYAFGACAVLGTRAVEGPCVVVDEVVSALTDLAMFVRDMLDLVVIGVTGSVGKTTTKDLLAQILEREAPTVATAGSDGNEIGLPLTILRADRWTRYLVLEMGAARQGDITHLAWVARPQFGLVLNIGPAHLLTLGGIIGVARAKAELVRALPPAGEGGLAFLNADDAAVASMAGATSAGVVSYGRDAEASVRAGGVTVDGEGRASFILHTPSGAAAVRLGLPGEHQVGNALAAASVADVLGVTTRRIAARLSAAAPRSPNRFQLVERADGITVIDDACHANPVSMRAALRTLATMSAGRRTIAVLGEMTGQAGDAARHHAAVGRLAAELGVAILVVVGTGEGPDALSEAARRAGVATHALPRRREAVALLRSLLRPADVVLVKASGEIGLSAVATALWNPRS</sequence>
<keyword evidence="6 10" id="KW-0133">Cell shape</keyword>
<dbReference type="InterPro" id="IPR051046">
    <property type="entry name" value="MurCDEF_CellWall_CoF430Synth"/>
</dbReference>
<comment type="catalytic activity">
    <reaction evidence="10 11">
        <text>D-alanyl-D-alanine + UDP-N-acetyl-alpha-D-muramoyl-L-alanyl-gamma-D-glutamyl-meso-2,6-diaminopimelate + ATP = UDP-N-acetyl-alpha-D-muramoyl-L-alanyl-gamma-D-glutamyl-meso-2,6-diaminopimeloyl-D-alanyl-D-alanine + ADP + phosphate + H(+)</text>
        <dbReference type="Rhea" id="RHEA:28374"/>
        <dbReference type="ChEBI" id="CHEBI:15378"/>
        <dbReference type="ChEBI" id="CHEBI:30616"/>
        <dbReference type="ChEBI" id="CHEBI:43474"/>
        <dbReference type="ChEBI" id="CHEBI:57822"/>
        <dbReference type="ChEBI" id="CHEBI:61386"/>
        <dbReference type="ChEBI" id="CHEBI:83905"/>
        <dbReference type="ChEBI" id="CHEBI:456216"/>
        <dbReference type="EC" id="6.3.2.10"/>
    </reaction>
</comment>
<comment type="pathway">
    <text evidence="10 11">Cell wall biogenesis; peptidoglycan biosynthesis.</text>
</comment>